<comment type="caution">
    <text evidence="8">The sequence shown here is derived from an EMBL/GenBank/DDBJ whole genome shotgun (WGS) entry which is preliminary data.</text>
</comment>
<sequence>MKFLVRFCALFALIFSTYALTDEQKEKLNVYSKECKTQSGVTQDLIERGRNGELVDDLTLKKQIVCVMKKIGMATASGELDVEYIRNRLKKVSGDDEEVERIIKKCVVTRDTPEQTAFEVSKCLLEQKPKFSPVD</sequence>
<dbReference type="FunFam" id="1.10.238.20:FF:000001">
    <property type="entry name" value="General odorant-binding protein lush"/>
    <property type="match status" value="1"/>
</dbReference>
<evidence type="ECO:0000256" key="7">
    <source>
        <dbReference type="SAM" id="SignalP"/>
    </source>
</evidence>
<dbReference type="EMBL" id="QDEB01037017">
    <property type="protein sequence ID" value="RZC39145.1"/>
    <property type="molecule type" value="Genomic_DNA"/>
</dbReference>
<proteinExistence type="inferred from homology"/>
<keyword evidence="3" id="KW-0964">Secreted</keyword>
<dbReference type="Gene3D" id="1.10.238.20">
    <property type="entry name" value="Pheromone/general odorant binding protein domain"/>
    <property type="match status" value="1"/>
</dbReference>
<dbReference type="Proteomes" id="UP000292052">
    <property type="component" value="Unassembled WGS sequence"/>
</dbReference>
<organism evidence="8 9">
    <name type="scientific">Asbolus verrucosus</name>
    <name type="common">Desert ironclad beetle</name>
    <dbReference type="NCBI Taxonomy" id="1661398"/>
    <lineage>
        <taxon>Eukaryota</taxon>
        <taxon>Metazoa</taxon>
        <taxon>Ecdysozoa</taxon>
        <taxon>Arthropoda</taxon>
        <taxon>Hexapoda</taxon>
        <taxon>Insecta</taxon>
        <taxon>Pterygota</taxon>
        <taxon>Neoptera</taxon>
        <taxon>Endopterygota</taxon>
        <taxon>Coleoptera</taxon>
        <taxon>Polyphaga</taxon>
        <taxon>Cucujiformia</taxon>
        <taxon>Tenebrionidae</taxon>
        <taxon>Pimeliinae</taxon>
        <taxon>Asbolus</taxon>
    </lineage>
</organism>
<reference evidence="8 9" key="1">
    <citation type="submission" date="2017-03" db="EMBL/GenBank/DDBJ databases">
        <title>Genome of the blue death feigning beetle - Asbolus verrucosus.</title>
        <authorList>
            <person name="Rider S.D."/>
        </authorList>
    </citation>
    <scope>NUCLEOTIDE SEQUENCE [LARGE SCALE GENOMIC DNA]</scope>
    <source>
        <strain evidence="8">Butters</strain>
        <tissue evidence="8">Head and leg muscle</tissue>
    </source>
</reference>
<dbReference type="SUPFAM" id="SSF47565">
    <property type="entry name" value="Insect pheromone/odorant-binding proteins"/>
    <property type="match status" value="1"/>
</dbReference>
<keyword evidence="5" id="KW-0325">Glycoprotein</keyword>
<dbReference type="PANTHER" id="PTHR11857">
    <property type="entry name" value="ODORANT BINDING PROTEIN-RELATED"/>
    <property type="match status" value="1"/>
</dbReference>
<evidence type="ECO:0000256" key="5">
    <source>
        <dbReference type="ARBA" id="ARBA00023180"/>
    </source>
</evidence>
<comment type="function">
    <text evidence="6">May be a carrier protein for lipids.</text>
</comment>
<evidence type="ECO:0000256" key="3">
    <source>
        <dbReference type="ARBA" id="ARBA00022525"/>
    </source>
</evidence>
<dbReference type="InterPro" id="IPR006170">
    <property type="entry name" value="PBP/GOBP"/>
</dbReference>
<dbReference type="Pfam" id="PF01395">
    <property type="entry name" value="PBP_GOBP"/>
    <property type="match status" value="1"/>
</dbReference>
<evidence type="ECO:0000256" key="4">
    <source>
        <dbReference type="ARBA" id="ARBA00022729"/>
    </source>
</evidence>
<dbReference type="OrthoDB" id="8194670at2759"/>
<dbReference type="PANTHER" id="PTHR11857:SF43">
    <property type="entry name" value="GEO07291P1-RELATED"/>
    <property type="match status" value="1"/>
</dbReference>
<comment type="similarity">
    <text evidence="2">Belongs to the PBP/GOBP family.</text>
</comment>
<name>A0A482W2D9_ASBVE</name>
<gene>
    <name evidence="8" type="ORF">BDFB_011857</name>
</gene>
<feature type="signal peptide" evidence="7">
    <location>
        <begin position="1"/>
        <end position="19"/>
    </location>
</feature>
<comment type="subcellular location">
    <subcellularLocation>
        <location evidence="1">Secreted</location>
    </subcellularLocation>
</comment>
<evidence type="ECO:0000313" key="8">
    <source>
        <dbReference type="EMBL" id="RZC39145.1"/>
    </source>
</evidence>
<keyword evidence="4 7" id="KW-0732">Signal</keyword>
<dbReference type="InterPro" id="IPR036728">
    <property type="entry name" value="PBP_GOBP_sf"/>
</dbReference>
<evidence type="ECO:0000256" key="2">
    <source>
        <dbReference type="ARBA" id="ARBA00008098"/>
    </source>
</evidence>
<accession>A0A482W2D9</accession>
<dbReference type="GO" id="GO:0005615">
    <property type="term" value="C:extracellular space"/>
    <property type="evidence" value="ECO:0007669"/>
    <property type="project" value="TreeGrafter"/>
</dbReference>
<dbReference type="SMART" id="SM00708">
    <property type="entry name" value="PhBP"/>
    <property type="match status" value="1"/>
</dbReference>
<protein>
    <submittedName>
        <fullName evidence="8">PBP GOBP domain containing protein</fullName>
    </submittedName>
</protein>
<evidence type="ECO:0000256" key="1">
    <source>
        <dbReference type="ARBA" id="ARBA00004613"/>
    </source>
</evidence>
<feature type="chain" id="PRO_5019763099" evidence="7">
    <location>
        <begin position="20"/>
        <end position="135"/>
    </location>
</feature>
<evidence type="ECO:0000313" key="9">
    <source>
        <dbReference type="Proteomes" id="UP000292052"/>
    </source>
</evidence>
<dbReference type="GO" id="GO:0007608">
    <property type="term" value="P:sensory perception of smell"/>
    <property type="evidence" value="ECO:0007669"/>
    <property type="project" value="TreeGrafter"/>
</dbReference>
<dbReference type="CDD" id="cd23992">
    <property type="entry name" value="PBP_GOBP"/>
    <property type="match status" value="1"/>
</dbReference>
<keyword evidence="9" id="KW-1185">Reference proteome</keyword>
<dbReference type="AlphaFoldDB" id="A0A482W2D9"/>
<evidence type="ECO:0000256" key="6">
    <source>
        <dbReference type="ARBA" id="ARBA00056866"/>
    </source>
</evidence>
<dbReference type="GO" id="GO:0005549">
    <property type="term" value="F:odorant binding"/>
    <property type="evidence" value="ECO:0007669"/>
    <property type="project" value="InterPro"/>
</dbReference>